<dbReference type="GO" id="GO:0010992">
    <property type="term" value="P:ubiquitin recycling"/>
    <property type="evidence" value="ECO:0007669"/>
    <property type="project" value="TreeGrafter"/>
</dbReference>
<dbReference type="Gene3D" id="1.20.58.2190">
    <property type="match status" value="1"/>
</dbReference>
<protein>
    <recommendedName>
        <fullName evidence="6">PFU domain-containing protein</fullName>
    </recommendedName>
</protein>
<feature type="region of interest" description="Disordered" evidence="5">
    <location>
        <begin position="455"/>
        <end position="475"/>
    </location>
</feature>
<organism evidence="7">
    <name type="scientific">Pelagomonas calceolata</name>
    <dbReference type="NCBI Taxonomy" id="35677"/>
    <lineage>
        <taxon>Eukaryota</taxon>
        <taxon>Sar</taxon>
        <taxon>Stramenopiles</taxon>
        <taxon>Ochrophyta</taxon>
        <taxon>Pelagophyceae</taxon>
        <taxon>Pelagomonadales</taxon>
        <taxon>Pelagomonadaceae</taxon>
        <taxon>Pelagomonas</taxon>
    </lineage>
</organism>
<proteinExistence type="predicted"/>
<keyword evidence="2 4" id="KW-0853">WD repeat</keyword>
<reference evidence="8" key="2">
    <citation type="submission" date="2021-11" db="EMBL/GenBank/DDBJ databases">
        <authorList>
            <consortium name="Genoscope - CEA"/>
            <person name="William W."/>
        </authorList>
    </citation>
    <scope>NUCLEOTIDE SEQUENCE</scope>
</reference>
<dbReference type="SUPFAM" id="SSF143503">
    <property type="entry name" value="PUG domain-like"/>
    <property type="match status" value="1"/>
</dbReference>
<dbReference type="PROSITE" id="PS50294">
    <property type="entry name" value="WD_REPEATS_REGION"/>
    <property type="match status" value="1"/>
</dbReference>
<keyword evidence="1" id="KW-0963">Cytoplasm</keyword>
<evidence type="ECO:0000256" key="2">
    <source>
        <dbReference type="ARBA" id="ARBA00022574"/>
    </source>
</evidence>
<evidence type="ECO:0000256" key="5">
    <source>
        <dbReference type="SAM" id="MobiDB-lite"/>
    </source>
</evidence>
<reference evidence="7" key="1">
    <citation type="submission" date="2021-01" db="EMBL/GenBank/DDBJ databases">
        <authorList>
            <person name="Corre E."/>
            <person name="Pelletier E."/>
            <person name="Niang G."/>
            <person name="Scheremetjew M."/>
            <person name="Finn R."/>
            <person name="Kale V."/>
            <person name="Holt S."/>
            <person name="Cochrane G."/>
            <person name="Meng A."/>
            <person name="Brown T."/>
            <person name="Cohen L."/>
        </authorList>
    </citation>
    <scope>NUCLEOTIDE SEQUENCE</scope>
    <source>
        <strain evidence="7">CCMP1756</strain>
    </source>
</reference>
<dbReference type="CDD" id="cd09212">
    <property type="entry name" value="PUB"/>
    <property type="match status" value="1"/>
</dbReference>
<accession>A0A7S4A5N3</accession>
<dbReference type="SUPFAM" id="SSF50978">
    <property type="entry name" value="WD40 repeat-like"/>
    <property type="match status" value="1"/>
</dbReference>
<dbReference type="InterPro" id="IPR001680">
    <property type="entry name" value="WD40_rpt"/>
</dbReference>
<keyword evidence="9" id="KW-1185">Reference proteome</keyword>
<dbReference type="PANTHER" id="PTHR19849">
    <property type="entry name" value="PHOSPHOLIPASE A-2-ACTIVATING PROTEIN"/>
    <property type="match status" value="1"/>
</dbReference>
<dbReference type="AlphaFoldDB" id="A0A7S4A5N3"/>
<dbReference type="GO" id="GO:0005737">
    <property type="term" value="C:cytoplasm"/>
    <property type="evidence" value="ECO:0007669"/>
    <property type="project" value="TreeGrafter"/>
</dbReference>
<dbReference type="Gene3D" id="2.130.10.10">
    <property type="entry name" value="YVTN repeat-like/Quinoprotein amine dehydrogenase"/>
    <property type="match status" value="2"/>
</dbReference>
<dbReference type="InterPro" id="IPR036339">
    <property type="entry name" value="PUB-like_dom_sf"/>
</dbReference>
<dbReference type="GO" id="GO:0005634">
    <property type="term" value="C:nucleus"/>
    <property type="evidence" value="ECO:0007669"/>
    <property type="project" value="TreeGrafter"/>
</dbReference>
<dbReference type="InterPro" id="IPR018997">
    <property type="entry name" value="PUB_domain"/>
</dbReference>
<name>A0A7S4A5N3_9STRA</name>
<evidence type="ECO:0000313" key="9">
    <source>
        <dbReference type="Proteomes" id="UP000789595"/>
    </source>
</evidence>
<evidence type="ECO:0000256" key="3">
    <source>
        <dbReference type="ARBA" id="ARBA00022737"/>
    </source>
</evidence>
<dbReference type="Pfam" id="PF00400">
    <property type="entry name" value="WD40"/>
    <property type="match status" value="3"/>
</dbReference>
<gene>
    <name evidence="7" type="ORF">PCAL00307_LOCUS19786</name>
    <name evidence="8" type="ORF">PECAL_3P15700</name>
</gene>
<dbReference type="Pfam" id="PF09070">
    <property type="entry name" value="PFU"/>
    <property type="match status" value="1"/>
</dbReference>
<dbReference type="Gene3D" id="3.10.20.870">
    <property type="entry name" value="PFU (PLAA family ubiquitin binding), C-terminal domain"/>
    <property type="match status" value="1"/>
</dbReference>
<dbReference type="PROSITE" id="PS50082">
    <property type="entry name" value="WD_REPEATS_2"/>
    <property type="match status" value="1"/>
</dbReference>
<dbReference type="GO" id="GO:0043130">
    <property type="term" value="F:ubiquitin binding"/>
    <property type="evidence" value="ECO:0007669"/>
    <property type="project" value="TreeGrafter"/>
</dbReference>
<feature type="repeat" description="WD" evidence="4">
    <location>
        <begin position="114"/>
        <end position="145"/>
    </location>
</feature>
<dbReference type="SMART" id="SM00320">
    <property type="entry name" value="WD40"/>
    <property type="match status" value="5"/>
</dbReference>
<dbReference type="Pfam" id="PF09409">
    <property type="entry name" value="PUB"/>
    <property type="match status" value="1"/>
</dbReference>
<evidence type="ECO:0000313" key="8">
    <source>
        <dbReference type="EMBL" id="CAH0371619.1"/>
    </source>
</evidence>
<sequence>MEERDILAPVDAALKLFAVNDAATQTASRKLMVKALRNLEREPSNEKFRKLRVANKVVQSKIINVRGAQQLMACGGFYNKGEFLEALGEDCAVKAKTVADALEKSDGTFKVKALLAHSACVRGVAVDAQGFLATGALDNVVRLWDGKGQLVHELRGHEKPAMADGGVLAVALMENGGRVLSGGRDGRLLAFLRDASAANCYVGHGEPIDGQARPTNAQNVSCVACEGDLVLTGSWDRTVIKWNVTNDAPGTRYGPFPQSITGICILQGGAKCAVSIGDGTLACFDPLQPPPSTLWTSDDAKGAPMRGCCSAAGCVGTASNDGLVRLFDAESGSLIRGAKTGAEGYLYAVCGSDDAIYAGGEDGIVTKFHAPSLQVALRVPQPAAVWSLAVYGPHLFCGLDDHFGAVLWTSDPTQALEGPVATSIEASCHEAATKAALLVPEGVLEGAAARASNQGAAGGEVSMGGTPPPPPNPNYDFSFPVELAGRPGLQINWNRGDDPNMVAIQFCDDNGIPRDQLGDVAVFVQNVMASQS</sequence>
<dbReference type="Proteomes" id="UP000789595">
    <property type="component" value="Unassembled WGS sequence"/>
</dbReference>
<evidence type="ECO:0000256" key="4">
    <source>
        <dbReference type="PROSITE-ProRule" id="PRU00221"/>
    </source>
</evidence>
<keyword evidence="3" id="KW-0677">Repeat</keyword>
<dbReference type="InterPro" id="IPR036322">
    <property type="entry name" value="WD40_repeat_dom_sf"/>
</dbReference>
<dbReference type="PANTHER" id="PTHR19849:SF0">
    <property type="entry name" value="PHOSPHOLIPASE A-2-ACTIVATING PROTEIN"/>
    <property type="match status" value="1"/>
</dbReference>
<dbReference type="OrthoDB" id="336240at2759"/>
<dbReference type="InterPro" id="IPR038122">
    <property type="entry name" value="PFU_sf"/>
</dbReference>
<feature type="domain" description="PFU" evidence="6">
    <location>
        <begin position="447"/>
        <end position="532"/>
    </location>
</feature>
<evidence type="ECO:0000313" key="7">
    <source>
        <dbReference type="EMBL" id="CAE0704338.1"/>
    </source>
</evidence>
<dbReference type="EMBL" id="HBIW01022936">
    <property type="protein sequence ID" value="CAE0704338.1"/>
    <property type="molecule type" value="Transcribed_RNA"/>
</dbReference>
<dbReference type="EMBL" id="CAKKNE010000003">
    <property type="protein sequence ID" value="CAH0371619.1"/>
    <property type="molecule type" value="Genomic_DNA"/>
</dbReference>
<dbReference type="GO" id="GO:0043161">
    <property type="term" value="P:proteasome-mediated ubiquitin-dependent protein catabolic process"/>
    <property type="evidence" value="ECO:0007669"/>
    <property type="project" value="TreeGrafter"/>
</dbReference>
<dbReference type="PROSITE" id="PS51394">
    <property type="entry name" value="PFU"/>
    <property type="match status" value="1"/>
</dbReference>
<evidence type="ECO:0000259" key="6">
    <source>
        <dbReference type="PROSITE" id="PS51394"/>
    </source>
</evidence>
<evidence type="ECO:0000256" key="1">
    <source>
        <dbReference type="ARBA" id="ARBA00022490"/>
    </source>
</evidence>
<dbReference type="InterPro" id="IPR015943">
    <property type="entry name" value="WD40/YVTN_repeat-like_dom_sf"/>
</dbReference>
<dbReference type="InterPro" id="IPR015155">
    <property type="entry name" value="PFU"/>
</dbReference>